<sequence>MSEPRPSRSRRAGGARRTAVLDQVIATLADRGYGGTRYTDVAAASGVAVSTLQGYFGSREDMLIEAFDRATSIAVDAMNEFAAQFEDPWEQLVAMVDRGLATDVATWRMLMEFWTAAAHDVELQQHAATLAEQYRKPFVDAVRRGIDAGDFRPRFGSDAIIEVVVANIVGLLYPVVLEHLSPTDVDYREVVLAQLAFALNTSEPNPTDV</sequence>
<dbReference type="InterPro" id="IPR050109">
    <property type="entry name" value="HTH-type_TetR-like_transc_reg"/>
</dbReference>
<evidence type="ECO:0000313" key="8">
    <source>
        <dbReference type="Proteomes" id="UP000274762"/>
    </source>
</evidence>
<dbReference type="OrthoDB" id="4214267at2"/>
<evidence type="ECO:0000256" key="2">
    <source>
        <dbReference type="ARBA" id="ARBA00023015"/>
    </source>
</evidence>
<name>A0A495JWQ4_WILMA</name>
<dbReference type="Proteomes" id="UP000274762">
    <property type="component" value="Unassembled WGS sequence"/>
</dbReference>
<dbReference type="PANTHER" id="PTHR30055:SF226">
    <property type="entry name" value="HTH-TYPE TRANSCRIPTIONAL REGULATOR PKSA"/>
    <property type="match status" value="1"/>
</dbReference>
<evidence type="ECO:0000256" key="4">
    <source>
        <dbReference type="ARBA" id="ARBA00023163"/>
    </source>
</evidence>
<proteinExistence type="predicted"/>
<dbReference type="SUPFAM" id="SSF46689">
    <property type="entry name" value="Homeodomain-like"/>
    <property type="match status" value="1"/>
</dbReference>
<feature type="domain" description="HTH tetR-type" evidence="6">
    <location>
        <begin position="14"/>
        <end position="74"/>
    </location>
</feature>
<organism evidence="7 8">
    <name type="scientific">Williamsia marianensis</name>
    <dbReference type="NCBI Taxonomy" id="85044"/>
    <lineage>
        <taxon>Bacteria</taxon>
        <taxon>Bacillati</taxon>
        <taxon>Actinomycetota</taxon>
        <taxon>Actinomycetes</taxon>
        <taxon>Mycobacteriales</taxon>
        <taxon>Nocardiaceae</taxon>
        <taxon>Williamsia</taxon>
    </lineage>
</organism>
<reference evidence="7 8" key="1">
    <citation type="submission" date="2018-10" db="EMBL/GenBank/DDBJ databases">
        <title>Sequencing the genomes of 1000 actinobacteria strains.</title>
        <authorList>
            <person name="Klenk H.-P."/>
        </authorList>
    </citation>
    <scope>NUCLEOTIDE SEQUENCE [LARGE SCALE GENOMIC DNA]</scope>
    <source>
        <strain evidence="7 8">DSM 44343</strain>
    </source>
</reference>
<dbReference type="PROSITE" id="PS50977">
    <property type="entry name" value="HTH_TETR_2"/>
    <property type="match status" value="1"/>
</dbReference>
<gene>
    <name evidence="7" type="ORF">DFJ75_0237</name>
</gene>
<keyword evidence="1" id="KW-0678">Repressor</keyword>
<dbReference type="PANTHER" id="PTHR30055">
    <property type="entry name" value="HTH-TYPE TRANSCRIPTIONAL REGULATOR RUTR"/>
    <property type="match status" value="1"/>
</dbReference>
<dbReference type="Pfam" id="PF00440">
    <property type="entry name" value="TetR_N"/>
    <property type="match status" value="1"/>
</dbReference>
<dbReference type="InterPro" id="IPR001647">
    <property type="entry name" value="HTH_TetR"/>
</dbReference>
<accession>A0A495JWQ4</accession>
<evidence type="ECO:0000259" key="6">
    <source>
        <dbReference type="PROSITE" id="PS50977"/>
    </source>
</evidence>
<dbReference type="InterPro" id="IPR009057">
    <property type="entry name" value="Homeodomain-like_sf"/>
</dbReference>
<protein>
    <submittedName>
        <fullName evidence="7">TetR family transcriptional regulator</fullName>
    </submittedName>
</protein>
<evidence type="ECO:0000256" key="1">
    <source>
        <dbReference type="ARBA" id="ARBA00022491"/>
    </source>
</evidence>
<comment type="caution">
    <text evidence="7">The sequence shown here is derived from an EMBL/GenBank/DDBJ whole genome shotgun (WGS) entry which is preliminary data.</text>
</comment>
<evidence type="ECO:0000256" key="3">
    <source>
        <dbReference type="ARBA" id="ARBA00023125"/>
    </source>
</evidence>
<evidence type="ECO:0000256" key="5">
    <source>
        <dbReference type="PROSITE-ProRule" id="PRU00335"/>
    </source>
</evidence>
<dbReference type="InterPro" id="IPR036271">
    <property type="entry name" value="Tet_transcr_reg_TetR-rel_C_sf"/>
</dbReference>
<feature type="DNA-binding region" description="H-T-H motif" evidence="5">
    <location>
        <begin position="37"/>
        <end position="56"/>
    </location>
</feature>
<dbReference type="AlphaFoldDB" id="A0A495JWQ4"/>
<keyword evidence="4" id="KW-0804">Transcription</keyword>
<dbReference type="Pfam" id="PF13977">
    <property type="entry name" value="TetR_C_6"/>
    <property type="match status" value="1"/>
</dbReference>
<dbReference type="GO" id="GO:0003700">
    <property type="term" value="F:DNA-binding transcription factor activity"/>
    <property type="evidence" value="ECO:0007669"/>
    <property type="project" value="TreeGrafter"/>
</dbReference>
<keyword evidence="2" id="KW-0805">Transcription regulation</keyword>
<evidence type="ECO:0000313" key="7">
    <source>
        <dbReference type="EMBL" id="RKR93453.1"/>
    </source>
</evidence>
<dbReference type="GO" id="GO:0000976">
    <property type="term" value="F:transcription cis-regulatory region binding"/>
    <property type="evidence" value="ECO:0007669"/>
    <property type="project" value="TreeGrafter"/>
</dbReference>
<dbReference type="RefSeq" id="WP_084248187.1">
    <property type="nucleotide sequence ID" value="NZ_CBCRXS010000001.1"/>
</dbReference>
<dbReference type="EMBL" id="RBKV01000001">
    <property type="protein sequence ID" value="RKR93453.1"/>
    <property type="molecule type" value="Genomic_DNA"/>
</dbReference>
<keyword evidence="3 5" id="KW-0238">DNA-binding</keyword>
<dbReference type="Gene3D" id="1.10.357.10">
    <property type="entry name" value="Tetracycline Repressor, domain 2"/>
    <property type="match status" value="1"/>
</dbReference>
<dbReference type="SUPFAM" id="SSF48498">
    <property type="entry name" value="Tetracyclin repressor-like, C-terminal domain"/>
    <property type="match status" value="1"/>
</dbReference>
<dbReference type="InterPro" id="IPR039538">
    <property type="entry name" value="BetI_C"/>
</dbReference>